<dbReference type="OrthoDB" id="9770610at2"/>
<dbReference type="PANTHER" id="PTHR11098">
    <property type="entry name" value="NICOTINATE PHOSPHORIBOSYLTRANSFERASE"/>
    <property type="match status" value="1"/>
</dbReference>
<comment type="pathway">
    <text evidence="1 9">Cofactor biosynthesis; NAD(+) biosynthesis; nicotinate D-ribonucleotide from nicotinate: step 1/1.</text>
</comment>
<dbReference type="InterPro" id="IPR007229">
    <property type="entry name" value="Nic_PRibTrfase-Fam"/>
</dbReference>
<dbReference type="EMBL" id="FOHU01000006">
    <property type="protein sequence ID" value="SET23419.1"/>
    <property type="molecule type" value="Genomic_DNA"/>
</dbReference>
<evidence type="ECO:0000256" key="5">
    <source>
        <dbReference type="ARBA" id="ARBA00022598"/>
    </source>
</evidence>
<dbReference type="SUPFAM" id="SSF54675">
    <property type="entry name" value="Nicotinate/Quinolinate PRTase N-terminal domain-like"/>
    <property type="match status" value="1"/>
</dbReference>
<dbReference type="InterPro" id="IPR041525">
    <property type="entry name" value="N/Namide_PRibTrfase"/>
</dbReference>
<name>A0A1I0CWC6_9FIRM</name>
<evidence type="ECO:0000259" key="12">
    <source>
        <dbReference type="Pfam" id="PF17956"/>
    </source>
</evidence>
<dbReference type="Gene3D" id="3.20.20.70">
    <property type="entry name" value="Aldolase class I"/>
    <property type="match status" value="1"/>
</dbReference>
<evidence type="ECO:0000256" key="3">
    <source>
        <dbReference type="ARBA" id="ARBA00013236"/>
    </source>
</evidence>
<dbReference type="GO" id="GO:0005829">
    <property type="term" value="C:cytosol"/>
    <property type="evidence" value="ECO:0007669"/>
    <property type="project" value="TreeGrafter"/>
</dbReference>
<evidence type="ECO:0000256" key="1">
    <source>
        <dbReference type="ARBA" id="ARBA00004952"/>
    </source>
</evidence>
<keyword evidence="6 9" id="KW-0662">Pyridine nucleotide biosynthesis</keyword>
<dbReference type="GO" id="GO:0004516">
    <property type="term" value="F:nicotinate phosphoribosyltransferase activity"/>
    <property type="evidence" value="ECO:0007669"/>
    <property type="project" value="UniProtKB-UniRule"/>
</dbReference>
<dbReference type="GO" id="GO:0034355">
    <property type="term" value="P:NAD+ biosynthetic process via the salvage pathway"/>
    <property type="evidence" value="ECO:0007669"/>
    <property type="project" value="TreeGrafter"/>
</dbReference>
<dbReference type="NCBIfam" id="TIGR01513">
    <property type="entry name" value="NAPRTase_put"/>
    <property type="match status" value="1"/>
</dbReference>
<feature type="domain" description="Nicotinate phosphoribosyltransferase N-terminal" evidence="11">
    <location>
        <begin position="6"/>
        <end position="129"/>
    </location>
</feature>
<evidence type="ECO:0000259" key="11">
    <source>
        <dbReference type="Pfam" id="PF17767"/>
    </source>
</evidence>
<dbReference type="InterPro" id="IPR006405">
    <property type="entry name" value="Nic_PRibTrfase_pncB"/>
</dbReference>
<feature type="domain" description="Nicotinate phosphoribosyltransferase C-terminal" evidence="12">
    <location>
        <begin position="357"/>
        <end position="466"/>
    </location>
</feature>
<comment type="catalytic activity">
    <reaction evidence="8 9">
        <text>5-phospho-alpha-D-ribose 1-diphosphate + nicotinate + ATP + H2O = nicotinate beta-D-ribonucleotide + ADP + phosphate + diphosphate</text>
        <dbReference type="Rhea" id="RHEA:36163"/>
        <dbReference type="ChEBI" id="CHEBI:15377"/>
        <dbReference type="ChEBI" id="CHEBI:30616"/>
        <dbReference type="ChEBI" id="CHEBI:32544"/>
        <dbReference type="ChEBI" id="CHEBI:33019"/>
        <dbReference type="ChEBI" id="CHEBI:43474"/>
        <dbReference type="ChEBI" id="CHEBI:57502"/>
        <dbReference type="ChEBI" id="CHEBI:58017"/>
        <dbReference type="ChEBI" id="CHEBI:456216"/>
        <dbReference type="EC" id="6.3.4.21"/>
    </reaction>
</comment>
<evidence type="ECO:0000256" key="6">
    <source>
        <dbReference type="ARBA" id="ARBA00022642"/>
    </source>
</evidence>
<dbReference type="Pfam" id="PF17956">
    <property type="entry name" value="NAPRTase_C"/>
    <property type="match status" value="1"/>
</dbReference>
<comment type="similarity">
    <text evidence="2 9">Belongs to the NAPRTase family.</text>
</comment>
<organism evidence="13 14">
    <name type="scientific">Natronincola peptidivorans</name>
    <dbReference type="NCBI Taxonomy" id="426128"/>
    <lineage>
        <taxon>Bacteria</taxon>
        <taxon>Bacillati</taxon>
        <taxon>Bacillota</taxon>
        <taxon>Clostridia</taxon>
        <taxon>Peptostreptococcales</taxon>
        <taxon>Natronincolaceae</taxon>
        <taxon>Natronincola</taxon>
    </lineage>
</organism>
<dbReference type="NCBIfam" id="NF006695">
    <property type="entry name" value="PRK09243.1-2"/>
    <property type="match status" value="1"/>
</dbReference>
<comment type="PTM">
    <text evidence="9">Transiently phosphorylated on a His residue during the reaction cycle. Phosphorylation strongly increases the affinity for substrates and increases the rate of nicotinate D-ribonucleotide production. Dephosphorylation regenerates the low-affinity form of the enzyme, leading to product release.</text>
</comment>
<sequence length="479" mass="54122">MRNLALLTDFYQLTMMNGYLKHKLDEDIVVFDYFFRKNPSNNSYTIVAGIEQVIDYLENLSFTEEDLQYLRGLNFDEEFLNALKGFKFSGTIYGAPEGSIMFPHEPILRVKARCFEAQLIETALLNILNFQSLIATKASRICEAADGDPVMEFGLRRAQGPDAGIYGARAAVIGGCTSTSNVLAGKMFDIPVVGTQAHSWIQTFDSELEAFQAYAAIYPDRCLLLVDTYDTLKSGVPNAIKVFQELKEKGYQPKGIRIDSGDIAYLSKEARKQLDAAGFHDVSIVASSDLEEETIYSLKIQRAAINGWGVGTNLITSSDSPALGGVYKLAAIEKNGGLIPKIKISENPEKITNPGYKKVVRIYDAHNNNAQADLIMLDDEVIDTTQPLTIFHPIYTWKKKTFNRYKIREMLVPIYEEGKLVYPRKTVAEIKAYTAKELQTLWPEYKRFNRPHLYKVDLSQKLWDLKNEMLNAYKEKNSL</sequence>
<dbReference type="FunFam" id="3.20.20.70:FF:000076">
    <property type="entry name" value="Nicotinate phosphoribosyltransferase"/>
    <property type="match status" value="1"/>
</dbReference>
<dbReference type="AlphaFoldDB" id="A0A1I0CWC6"/>
<evidence type="ECO:0000256" key="4">
    <source>
        <dbReference type="ARBA" id="ARBA00022553"/>
    </source>
</evidence>
<dbReference type="InterPro" id="IPR041619">
    <property type="entry name" value="NAPRTase_C"/>
</dbReference>
<accession>A0A1I0CWC6</accession>
<keyword evidence="13" id="KW-0328">Glycosyltransferase</keyword>
<dbReference type="STRING" id="426128.SAMN05660297_01773"/>
<evidence type="ECO:0000313" key="13">
    <source>
        <dbReference type="EMBL" id="SET23419.1"/>
    </source>
</evidence>
<gene>
    <name evidence="13" type="ORF">SAMN05660297_01773</name>
</gene>
<dbReference type="EC" id="6.3.4.21" evidence="3 9"/>
<evidence type="ECO:0000256" key="7">
    <source>
        <dbReference type="ARBA" id="ARBA00022679"/>
    </source>
</evidence>
<dbReference type="UniPathway" id="UPA00253">
    <property type="reaction ID" value="UER00457"/>
</dbReference>
<reference evidence="13 14" key="1">
    <citation type="submission" date="2016-10" db="EMBL/GenBank/DDBJ databases">
        <authorList>
            <person name="de Groot N.N."/>
        </authorList>
    </citation>
    <scope>NUCLEOTIDE SEQUENCE [LARGE SCALE GENOMIC DNA]</scope>
    <source>
        <strain evidence="13 14">DSM 18979</strain>
    </source>
</reference>
<protein>
    <recommendedName>
        <fullName evidence="3 9">Nicotinate phosphoribosyltransferase</fullName>
        <ecNumber evidence="3 9">6.3.4.21</ecNumber>
    </recommendedName>
</protein>
<keyword evidence="5 9" id="KW-0436">Ligase</keyword>
<keyword evidence="4" id="KW-0597">Phosphoprotein</keyword>
<dbReference type="GO" id="GO:0047280">
    <property type="term" value="F:nicotinamide phosphoribosyltransferase activity"/>
    <property type="evidence" value="ECO:0007669"/>
    <property type="project" value="UniProtKB-ARBA"/>
</dbReference>
<dbReference type="PIRSF" id="PIRSF000484">
    <property type="entry name" value="NAPRT"/>
    <property type="match status" value="1"/>
</dbReference>
<evidence type="ECO:0000256" key="8">
    <source>
        <dbReference type="ARBA" id="ARBA00048668"/>
    </source>
</evidence>
<evidence type="ECO:0000256" key="2">
    <source>
        <dbReference type="ARBA" id="ARBA00010897"/>
    </source>
</evidence>
<dbReference type="PANTHER" id="PTHR11098:SF1">
    <property type="entry name" value="NICOTINATE PHOSPHORIBOSYLTRANSFERASE"/>
    <property type="match status" value="1"/>
</dbReference>
<dbReference type="Gene3D" id="3.20.140.10">
    <property type="entry name" value="nicotinate phosphoribosyltransferase"/>
    <property type="match status" value="1"/>
</dbReference>
<feature type="domain" description="Nicotinate/nicotinamide phosphoribosyltransferase" evidence="10">
    <location>
        <begin position="150"/>
        <end position="350"/>
    </location>
</feature>
<dbReference type="InterPro" id="IPR040727">
    <property type="entry name" value="NAPRTase_N"/>
</dbReference>
<dbReference type="InterPro" id="IPR013785">
    <property type="entry name" value="Aldolase_TIM"/>
</dbReference>
<dbReference type="Proteomes" id="UP000199568">
    <property type="component" value="Unassembled WGS sequence"/>
</dbReference>
<keyword evidence="14" id="KW-1185">Reference proteome</keyword>
<proteinExistence type="inferred from homology"/>
<dbReference type="SUPFAM" id="SSF51690">
    <property type="entry name" value="Nicotinate/Quinolinate PRTase C-terminal domain-like"/>
    <property type="match status" value="1"/>
</dbReference>
<dbReference type="Pfam" id="PF17767">
    <property type="entry name" value="NAPRTase_N"/>
    <property type="match status" value="1"/>
</dbReference>
<evidence type="ECO:0000313" key="14">
    <source>
        <dbReference type="Proteomes" id="UP000199568"/>
    </source>
</evidence>
<dbReference type="Pfam" id="PF04095">
    <property type="entry name" value="NAPRTase"/>
    <property type="match status" value="1"/>
</dbReference>
<dbReference type="RefSeq" id="WP_090442461.1">
    <property type="nucleotide sequence ID" value="NZ_FOHU01000006.1"/>
</dbReference>
<evidence type="ECO:0000259" key="10">
    <source>
        <dbReference type="Pfam" id="PF04095"/>
    </source>
</evidence>
<dbReference type="NCBIfam" id="NF009131">
    <property type="entry name" value="PRK12484.1"/>
    <property type="match status" value="1"/>
</dbReference>
<evidence type="ECO:0000256" key="9">
    <source>
        <dbReference type="RuleBase" id="RU365100"/>
    </source>
</evidence>
<comment type="function">
    <text evidence="9">Catalyzes the first step in the biosynthesis of NAD from nicotinic acid, the ATP-dependent synthesis of beta-nicotinate D-ribonucleotide from nicotinate and 5-phospho-D-ribose 1-phosphate.</text>
</comment>
<keyword evidence="7 9" id="KW-0808">Transferase</keyword>
<dbReference type="InterPro" id="IPR036068">
    <property type="entry name" value="Nicotinate_pribotase-like_C"/>
</dbReference>
<dbReference type="CDD" id="cd01570">
    <property type="entry name" value="NAPRTase_A"/>
    <property type="match status" value="1"/>
</dbReference>